<comment type="caution">
    <text evidence="3">The sequence shown here is derived from an EMBL/GenBank/DDBJ whole genome shotgun (WGS) entry which is preliminary data.</text>
</comment>
<dbReference type="Proteomes" id="UP001271274">
    <property type="component" value="Unassembled WGS sequence"/>
</dbReference>
<dbReference type="InterPro" id="IPR003615">
    <property type="entry name" value="HNH_nuc"/>
</dbReference>
<accession>A0ABU4NWX6</accession>
<sequence>MSQGSNRAHRISYEAEHGFIPTGHLDHLCRNRACVRPSHLEPVTAKVNAERGMKAQQTHCRQGHEFNEENTYRKPNGTRSCRKCHNENEKSPEARARRAAYAKEWRERQKKERTPDADLAARSVLAWLQKKRPEGPVSPRQVLNGVRSQKWCVVMDDVNIALAALEQSGAIQFLPSPERPPGKRGRSPARQFEVLPDALVSPSGP</sequence>
<dbReference type="Pfam" id="PF13392">
    <property type="entry name" value="HNH_3"/>
    <property type="match status" value="1"/>
</dbReference>
<gene>
    <name evidence="3" type="ORF">PV662_46980</name>
</gene>
<keyword evidence="3" id="KW-0540">Nuclease</keyword>
<protein>
    <submittedName>
        <fullName evidence="3">HNH endonuclease signature motif containing protein</fullName>
    </submittedName>
</protein>
<evidence type="ECO:0000313" key="4">
    <source>
        <dbReference type="Proteomes" id="UP001271274"/>
    </source>
</evidence>
<evidence type="ECO:0000313" key="3">
    <source>
        <dbReference type="EMBL" id="MDX3707091.1"/>
    </source>
</evidence>
<dbReference type="RefSeq" id="WP_319052728.1">
    <property type="nucleotide sequence ID" value="NZ_JARAUR010000004.1"/>
</dbReference>
<keyword evidence="3" id="KW-0378">Hydrolase</keyword>
<feature type="region of interest" description="Disordered" evidence="1">
    <location>
        <begin position="173"/>
        <end position="205"/>
    </location>
</feature>
<organism evidence="3 4">
    <name type="scientific">Streptomyces europaeiscabiei</name>
    <dbReference type="NCBI Taxonomy" id="146819"/>
    <lineage>
        <taxon>Bacteria</taxon>
        <taxon>Bacillati</taxon>
        <taxon>Actinomycetota</taxon>
        <taxon>Actinomycetes</taxon>
        <taxon>Kitasatosporales</taxon>
        <taxon>Streptomycetaceae</taxon>
        <taxon>Streptomyces</taxon>
    </lineage>
</organism>
<dbReference type="SUPFAM" id="SSF54060">
    <property type="entry name" value="His-Me finger endonucleases"/>
    <property type="match status" value="1"/>
</dbReference>
<evidence type="ECO:0000259" key="2">
    <source>
        <dbReference type="Pfam" id="PF13392"/>
    </source>
</evidence>
<feature type="compositionally biased region" description="Basic and acidic residues" evidence="1">
    <location>
        <begin position="84"/>
        <end position="116"/>
    </location>
</feature>
<keyword evidence="4" id="KW-1185">Reference proteome</keyword>
<keyword evidence="3" id="KW-0255">Endonuclease</keyword>
<feature type="region of interest" description="Disordered" evidence="1">
    <location>
        <begin position="83"/>
        <end position="117"/>
    </location>
</feature>
<reference evidence="3 4" key="1">
    <citation type="journal article" date="2023" name="Microb. Genom.">
        <title>Mesoterricola silvestris gen. nov., sp. nov., Mesoterricola sediminis sp. nov., Geothrix oryzae sp. nov., Geothrix edaphica sp. nov., Geothrix rubra sp. nov., and Geothrix limicola sp. nov., six novel members of Acidobacteriota isolated from soils.</title>
        <authorList>
            <person name="Weisberg A.J."/>
            <person name="Pearce E."/>
            <person name="Kramer C.G."/>
            <person name="Chang J.H."/>
            <person name="Clarke C.R."/>
        </authorList>
    </citation>
    <scope>NUCLEOTIDE SEQUENCE [LARGE SCALE GENOMIC DNA]</scope>
    <source>
        <strain evidence="3 4">ID09-01A</strain>
    </source>
</reference>
<name>A0ABU4NWX6_9ACTN</name>
<dbReference type="GO" id="GO:0004519">
    <property type="term" value="F:endonuclease activity"/>
    <property type="evidence" value="ECO:0007669"/>
    <property type="project" value="UniProtKB-KW"/>
</dbReference>
<dbReference type="EMBL" id="JARAYU010000041">
    <property type="protein sequence ID" value="MDX3707091.1"/>
    <property type="molecule type" value="Genomic_DNA"/>
</dbReference>
<dbReference type="InterPro" id="IPR044925">
    <property type="entry name" value="His-Me_finger_sf"/>
</dbReference>
<evidence type="ECO:0000256" key="1">
    <source>
        <dbReference type="SAM" id="MobiDB-lite"/>
    </source>
</evidence>
<proteinExistence type="predicted"/>
<feature type="domain" description="HNH nuclease" evidence="2">
    <location>
        <begin position="8"/>
        <end position="49"/>
    </location>
</feature>